<evidence type="ECO:0000313" key="3">
    <source>
        <dbReference type="EMBL" id="OAP09332.1"/>
    </source>
</evidence>
<gene>
    <name evidence="3" type="ordered locus">AXX17_At2g31160</name>
</gene>
<keyword evidence="2" id="KW-0812">Transmembrane</keyword>
<evidence type="ECO:0000256" key="1">
    <source>
        <dbReference type="SAM" id="MobiDB-lite"/>
    </source>
</evidence>
<feature type="compositionally biased region" description="Basic and acidic residues" evidence="1">
    <location>
        <begin position="115"/>
        <end position="124"/>
    </location>
</feature>
<dbReference type="AlphaFoldDB" id="A0A178VWX9"/>
<evidence type="ECO:0008006" key="5">
    <source>
        <dbReference type="Google" id="ProtNLM"/>
    </source>
</evidence>
<feature type="transmembrane region" description="Helical" evidence="2">
    <location>
        <begin position="58"/>
        <end position="78"/>
    </location>
</feature>
<feature type="transmembrane region" description="Helical" evidence="2">
    <location>
        <begin position="25"/>
        <end position="46"/>
    </location>
</feature>
<feature type="compositionally biased region" description="Basic and acidic residues" evidence="1">
    <location>
        <begin position="97"/>
        <end position="106"/>
    </location>
</feature>
<comment type="caution">
    <text evidence="3">The sequence shown here is derived from an EMBL/GenBank/DDBJ whole genome shotgun (WGS) entry which is preliminary data.</text>
</comment>
<dbReference type="EMBL" id="LUHQ01000002">
    <property type="protein sequence ID" value="OAP09332.1"/>
    <property type="molecule type" value="Genomic_DNA"/>
</dbReference>
<dbReference type="PANTHER" id="PTHR35997">
    <property type="entry name" value="COTTON FIBER PROTEIN-RELATED"/>
    <property type="match status" value="1"/>
</dbReference>
<organism evidence="3 4">
    <name type="scientific">Arabidopsis thaliana</name>
    <name type="common">Mouse-ear cress</name>
    <dbReference type="NCBI Taxonomy" id="3702"/>
    <lineage>
        <taxon>Eukaryota</taxon>
        <taxon>Viridiplantae</taxon>
        <taxon>Streptophyta</taxon>
        <taxon>Embryophyta</taxon>
        <taxon>Tracheophyta</taxon>
        <taxon>Spermatophyta</taxon>
        <taxon>Magnoliopsida</taxon>
        <taxon>eudicotyledons</taxon>
        <taxon>Gunneridae</taxon>
        <taxon>Pentapetalae</taxon>
        <taxon>rosids</taxon>
        <taxon>malvids</taxon>
        <taxon>Brassicales</taxon>
        <taxon>Brassicaceae</taxon>
        <taxon>Camelineae</taxon>
        <taxon>Arabidopsis</taxon>
    </lineage>
</organism>
<accession>A0A178VWX9</accession>
<protein>
    <recommendedName>
        <fullName evidence="5">Cotton fiber protein</fullName>
    </recommendedName>
</protein>
<dbReference type="Proteomes" id="UP000078284">
    <property type="component" value="Chromosome 2"/>
</dbReference>
<dbReference type="PANTHER" id="PTHR35997:SF11">
    <property type="entry name" value="COTTON FIBER PROTEIN"/>
    <property type="match status" value="1"/>
</dbReference>
<proteinExistence type="predicted"/>
<keyword evidence="2" id="KW-1133">Transmembrane helix</keyword>
<evidence type="ECO:0000256" key="2">
    <source>
        <dbReference type="SAM" id="Phobius"/>
    </source>
</evidence>
<feature type="region of interest" description="Disordered" evidence="1">
    <location>
        <begin position="97"/>
        <end position="133"/>
    </location>
</feature>
<sequence>MTEMPPYVVETPLFEPYKPKKQYKLYSSLLPIILSIFTYILIFHVLDVSPLSIFNDTKILFVISNALIIIIAADYGAFTDKENLDFYGEYTAAMRRDAQENPRPEKSVYGVSMAEETKNREKQEGPVGARDLQDQYLPNKKAKVTERIIQAVSKNQPRNKAIEKCEPVTEQNVHIIAAKEETCNASNLMNSKAYGRSKSDKARGSVISKERRRQEIKHRHKSYDRSQSDSSKWMVVHKGKKADEEMEEATKKWENVKEESEEFSKMSNEELNRRVEDFIQRFNRDIKRQI</sequence>
<name>A0A178VWX9_ARATH</name>
<reference evidence="4" key="1">
    <citation type="journal article" date="2016" name="Proc. Natl. Acad. Sci. U.S.A.">
        <title>Chromosome-level assembly of Arabidopsis thaliana Ler reveals the extent of translocation and inversion polymorphisms.</title>
        <authorList>
            <person name="Zapata L."/>
            <person name="Ding J."/>
            <person name="Willing E.M."/>
            <person name="Hartwig B."/>
            <person name="Bezdan D."/>
            <person name="Jiao W.B."/>
            <person name="Patel V."/>
            <person name="Velikkakam James G."/>
            <person name="Koornneef M."/>
            <person name="Ossowski S."/>
            <person name="Schneeberger K."/>
        </authorList>
    </citation>
    <scope>NUCLEOTIDE SEQUENCE [LARGE SCALE GENOMIC DNA]</scope>
    <source>
        <strain evidence="4">cv. Landsberg erecta</strain>
    </source>
</reference>
<keyword evidence="2" id="KW-0472">Membrane</keyword>
<dbReference type="ExpressionAtlas" id="A0A178VWX9">
    <property type="expression patterns" value="baseline and differential"/>
</dbReference>
<evidence type="ECO:0000313" key="4">
    <source>
        <dbReference type="Proteomes" id="UP000078284"/>
    </source>
</evidence>